<dbReference type="InterPro" id="IPR027417">
    <property type="entry name" value="P-loop_NTPase"/>
</dbReference>
<proteinExistence type="predicted"/>
<evidence type="ECO:0000313" key="2">
    <source>
        <dbReference type="Proteomes" id="UP000887116"/>
    </source>
</evidence>
<dbReference type="EMBL" id="BMAO01009113">
    <property type="protein sequence ID" value="GFR28760.1"/>
    <property type="molecule type" value="Genomic_DNA"/>
</dbReference>
<dbReference type="PANTHER" id="PTHR47642:SF5">
    <property type="entry name" value="ATP-DEPENDENT DNA HELICASE"/>
    <property type="match status" value="1"/>
</dbReference>
<sequence length="245" mass="27154">MPEQHMTDNEFLSARRAMNVGQKDAFLFITRSISEQLNNQSDERLRLFITGNAGTGKTFLFNLLKNQDSLVDGTRKNDNIDLNNIVPSDINKTGGLPKKLEIFVGAKVMLRYNVDVSKDLVNGAIGHITEIIWPCFRKVQMYDTGISSVRIDFGKDGVHLIQPKTVQFPAKYSHGTAERRILPIIFCLACTVHKMQGSIVDHAAVYLGSKLFAAGQAYAALSRVKSLGGLLIEELDCSKLTGKRP</sequence>
<keyword evidence="2" id="KW-1185">Reference proteome</keyword>
<comment type="caution">
    <text evidence="1">The sequence shown here is derived from an EMBL/GenBank/DDBJ whole genome shotgun (WGS) entry which is preliminary data.</text>
</comment>
<protein>
    <submittedName>
        <fullName evidence="1">ATP-dependent DNA helicase</fullName>
    </submittedName>
</protein>
<dbReference type="AlphaFoldDB" id="A0A8X6HUJ0"/>
<gene>
    <name evidence="1" type="primary">HaOG205669</name>
    <name evidence="1" type="ORF">TNCT_216011</name>
</gene>
<dbReference type="GO" id="GO:0004386">
    <property type="term" value="F:helicase activity"/>
    <property type="evidence" value="ECO:0007669"/>
    <property type="project" value="UniProtKB-KW"/>
</dbReference>
<dbReference type="CDD" id="cd18809">
    <property type="entry name" value="SF1_C_RecD"/>
    <property type="match status" value="1"/>
</dbReference>
<name>A0A8X6HUJ0_TRICU</name>
<accession>A0A8X6HUJ0</accession>
<evidence type="ECO:0000313" key="1">
    <source>
        <dbReference type="EMBL" id="GFR28760.1"/>
    </source>
</evidence>
<dbReference type="Proteomes" id="UP000887116">
    <property type="component" value="Unassembled WGS sequence"/>
</dbReference>
<organism evidence="1 2">
    <name type="scientific">Trichonephila clavata</name>
    <name type="common">Joro spider</name>
    <name type="synonym">Nephila clavata</name>
    <dbReference type="NCBI Taxonomy" id="2740835"/>
    <lineage>
        <taxon>Eukaryota</taxon>
        <taxon>Metazoa</taxon>
        <taxon>Ecdysozoa</taxon>
        <taxon>Arthropoda</taxon>
        <taxon>Chelicerata</taxon>
        <taxon>Arachnida</taxon>
        <taxon>Araneae</taxon>
        <taxon>Araneomorphae</taxon>
        <taxon>Entelegynae</taxon>
        <taxon>Araneoidea</taxon>
        <taxon>Nephilidae</taxon>
        <taxon>Trichonephila</taxon>
    </lineage>
</organism>
<keyword evidence="1" id="KW-0067">ATP-binding</keyword>
<dbReference type="PANTHER" id="PTHR47642">
    <property type="entry name" value="ATP-DEPENDENT DNA HELICASE"/>
    <property type="match status" value="1"/>
</dbReference>
<keyword evidence="1" id="KW-0547">Nucleotide-binding</keyword>
<dbReference type="OrthoDB" id="416437at2759"/>
<reference evidence="1" key="1">
    <citation type="submission" date="2020-07" db="EMBL/GenBank/DDBJ databases">
        <title>Multicomponent nature underlies the extraordinary mechanical properties of spider dragline silk.</title>
        <authorList>
            <person name="Kono N."/>
            <person name="Nakamura H."/>
            <person name="Mori M."/>
            <person name="Yoshida Y."/>
            <person name="Ohtoshi R."/>
            <person name="Malay A.D."/>
            <person name="Moran D.A.P."/>
            <person name="Tomita M."/>
            <person name="Numata K."/>
            <person name="Arakawa K."/>
        </authorList>
    </citation>
    <scope>NUCLEOTIDE SEQUENCE</scope>
</reference>
<dbReference type="SUPFAM" id="SSF52540">
    <property type="entry name" value="P-loop containing nucleoside triphosphate hydrolases"/>
    <property type="match status" value="1"/>
</dbReference>
<keyword evidence="1" id="KW-0378">Hydrolase</keyword>
<keyword evidence="1" id="KW-0347">Helicase</keyword>
<dbReference type="InterPro" id="IPR051055">
    <property type="entry name" value="PIF1_helicase"/>
</dbReference>